<keyword evidence="4" id="KW-1185">Reference proteome</keyword>
<dbReference type="PANTHER" id="PTHR12746:SF2">
    <property type="entry name" value="60S RIBOSOMAL EXPORT PROTEIN NMD3"/>
    <property type="match status" value="1"/>
</dbReference>
<accession>L9WBL5</accession>
<evidence type="ECO:0000313" key="3">
    <source>
        <dbReference type="EMBL" id="ELY46752.1"/>
    </source>
</evidence>
<comment type="caution">
    <text evidence="3">The sequence shown here is derived from an EMBL/GenBank/DDBJ whole genome shotgun (WGS) entry which is preliminary data.</text>
</comment>
<dbReference type="EMBL" id="AOHX01000029">
    <property type="protein sequence ID" value="ELY46752.1"/>
    <property type="molecule type" value="Genomic_DNA"/>
</dbReference>
<organism evidence="3 4">
    <name type="scientific">Natronorubrum sulfidifaciens JCM 14089</name>
    <dbReference type="NCBI Taxonomy" id="1230460"/>
    <lineage>
        <taxon>Archaea</taxon>
        <taxon>Methanobacteriati</taxon>
        <taxon>Methanobacteriota</taxon>
        <taxon>Stenosarchaea group</taxon>
        <taxon>Halobacteria</taxon>
        <taxon>Halobacteriales</taxon>
        <taxon>Natrialbaceae</taxon>
        <taxon>Natronorubrum</taxon>
    </lineage>
</organism>
<proteinExistence type="predicted"/>
<dbReference type="OrthoDB" id="15051at2157"/>
<dbReference type="Pfam" id="PF04981">
    <property type="entry name" value="NMD3"/>
    <property type="match status" value="1"/>
</dbReference>
<evidence type="ECO:0000256" key="1">
    <source>
        <dbReference type="SAM" id="MobiDB-lite"/>
    </source>
</evidence>
<protein>
    <submittedName>
        <fullName evidence="3">NMD3 family protein</fullName>
    </submittedName>
</protein>
<dbReference type="PANTHER" id="PTHR12746">
    <property type="entry name" value="NONSENSE-MEDIATED MRNA DECAY PROTEIN 3"/>
    <property type="match status" value="1"/>
</dbReference>
<dbReference type="STRING" id="1230460.C495_06578"/>
<dbReference type="RefSeq" id="WP_008161152.1">
    <property type="nucleotide sequence ID" value="NZ_AOHX01000029.1"/>
</dbReference>
<evidence type="ECO:0000313" key="4">
    <source>
        <dbReference type="Proteomes" id="UP000011661"/>
    </source>
</evidence>
<dbReference type="eggNOG" id="arCOG04149">
    <property type="taxonomic scope" value="Archaea"/>
</dbReference>
<dbReference type="Proteomes" id="UP000011661">
    <property type="component" value="Unassembled WGS sequence"/>
</dbReference>
<dbReference type="AlphaFoldDB" id="L9WBL5"/>
<feature type="domain" description="Nmd3 N-terminal" evidence="2">
    <location>
        <begin position="8"/>
        <end position="261"/>
    </location>
</feature>
<feature type="region of interest" description="Disordered" evidence="1">
    <location>
        <begin position="1"/>
        <end position="31"/>
    </location>
</feature>
<dbReference type="GO" id="GO:0043023">
    <property type="term" value="F:ribosomal large subunit binding"/>
    <property type="evidence" value="ECO:0007669"/>
    <property type="project" value="InterPro"/>
</dbReference>
<dbReference type="InterPro" id="IPR039768">
    <property type="entry name" value="Nmd3"/>
</dbReference>
<gene>
    <name evidence="3" type="ORF">C495_06578</name>
</gene>
<evidence type="ECO:0000259" key="2">
    <source>
        <dbReference type="Pfam" id="PF04981"/>
    </source>
</evidence>
<dbReference type="PATRIC" id="fig|1230460.4.peg.1324"/>
<reference evidence="3 4" key="1">
    <citation type="journal article" date="2014" name="PLoS Genet.">
        <title>Phylogenetically driven sequencing of extremely halophilic archaea reveals strategies for static and dynamic osmo-response.</title>
        <authorList>
            <person name="Becker E.A."/>
            <person name="Seitzer P.M."/>
            <person name="Tritt A."/>
            <person name="Larsen D."/>
            <person name="Krusor M."/>
            <person name="Yao A.I."/>
            <person name="Wu D."/>
            <person name="Madern D."/>
            <person name="Eisen J.A."/>
            <person name="Darling A.E."/>
            <person name="Facciotti M.T."/>
        </authorList>
    </citation>
    <scope>NUCLEOTIDE SEQUENCE [LARGE SCALE GENOMIC DNA]</scope>
    <source>
        <strain evidence="3 4">JCM 14089</strain>
    </source>
</reference>
<sequence>MSESRAFCPRCGDPVPDRSASEADDESAVDPLRPGAEVELCDACYFEDFDFVDAPDRIDVRVCAQCGAVYRGNRWVDVGAEDYTDIAIEEVSEALNVHIDVEDVAWQVEPEQIDPNTIRMHCYFTGVVRGTPVEEQVMIPVKMARQTCTRCGRISGDYYASIVQIRAKDRTPTSEETERAKVIANQIVAEMEATGDRNAFVTEVGEVDDGLNIKVSTNKIGKKISNKMVEEFGGTVNDAETLVTEDSDGNEVYRVTFAVRLPPYPPGDVIDLADDDEGPVLVRSARGNLKGVRLTTGERYEASYEEGDSPEARKLGEADDAVDATVVTVEDDNAVQVLDPETYQAKTIARPDYLDPDAETVPVLKSRAGLHVLPDDSDE</sequence>
<dbReference type="InterPro" id="IPR007064">
    <property type="entry name" value="Nmd3_N"/>
</dbReference>
<name>L9WBL5_9EURY</name>
<dbReference type="GO" id="GO:0005737">
    <property type="term" value="C:cytoplasm"/>
    <property type="evidence" value="ECO:0007669"/>
    <property type="project" value="TreeGrafter"/>
</dbReference>